<dbReference type="SUPFAM" id="SSF48371">
    <property type="entry name" value="ARM repeat"/>
    <property type="match status" value="2"/>
</dbReference>
<evidence type="ECO:0000259" key="9">
    <source>
        <dbReference type="Pfam" id="PF12612"/>
    </source>
</evidence>
<dbReference type="GO" id="GO:0016020">
    <property type="term" value="C:membrane"/>
    <property type="evidence" value="ECO:0007669"/>
    <property type="project" value="UniProtKB-SubCell"/>
</dbReference>
<dbReference type="GO" id="GO:0048487">
    <property type="term" value="F:beta-tubulin binding"/>
    <property type="evidence" value="ECO:0007669"/>
    <property type="project" value="InterPro"/>
</dbReference>
<dbReference type="eggNOG" id="KOG1943">
    <property type="taxonomic scope" value="Eukaryota"/>
</dbReference>
<feature type="region of interest" description="Disordered" evidence="7">
    <location>
        <begin position="1086"/>
        <end position="1116"/>
    </location>
</feature>
<evidence type="ECO:0000313" key="12">
    <source>
        <dbReference type="Proteomes" id="UP000054408"/>
    </source>
</evidence>
<dbReference type="Proteomes" id="UP000054408">
    <property type="component" value="Unassembled WGS sequence"/>
</dbReference>
<feature type="transmembrane region" description="Helical" evidence="8">
    <location>
        <begin position="1341"/>
        <end position="1360"/>
    </location>
</feature>
<dbReference type="Pfam" id="PF03006">
    <property type="entry name" value="HlyIII"/>
    <property type="match status" value="1"/>
</dbReference>
<dbReference type="Pfam" id="PF23579">
    <property type="entry name" value="ARM_TBCD"/>
    <property type="match status" value="1"/>
</dbReference>
<dbReference type="OrthoDB" id="10253476at2759"/>
<keyword evidence="5" id="KW-0143">Chaperone</keyword>
<evidence type="ECO:0000256" key="4">
    <source>
        <dbReference type="ARBA" id="ARBA00023136"/>
    </source>
</evidence>
<dbReference type="PANTHER" id="PTHR12658:SF0">
    <property type="entry name" value="TUBULIN-SPECIFIC CHAPERONE D"/>
    <property type="match status" value="1"/>
</dbReference>
<feature type="domain" description="Tubulin-folding cofactor D ARM repeats" evidence="10">
    <location>
        <begin position="232"/>
        <end position="482"/>
    </location>
</feature>
<dbReference type="eggNOG" id="KOG0748">
    <property type="taxonomic scope" value="Eukaryota"/>
</dbReference>
<dbReference type="InterPro" id="IPR058033">
    <property type="entry name" value="ARM_TBCD_2nd"/>
</dbReference>
<reference evidence="11 12" key="1">
    <citation type="submission" date="2010-05" db="EMBL/GenBank/DDBJ databases">
        <title>The Genome Sequence of Thecamonas trahens ATCC 50062.</title>
        <authorList>
            <consortium name="The Broad Institute Genome Sequencing Platform"/>
            <person name="Russ C."/>
            <person name="Cuomo C."/>
            <person name="Shea T."/>
            <person name="Young S.K."/>
            <person name="Zeng Q."/>
            <person name="Koehrsen M."/>
            <person name="Haas B."/>
            <person name="Borodovsky M."/>
            <person name="Guigo R."/>
            <person name="Alvarado L."/>
            <person name="Berlin A."/>
            <person name="Bochicchio J."/>
            <person name="Borenstein D."/>
            <person name="Chapman S."/>
            <person name="Chen Z."/>
            <person name="Freedman E."/>
            <person name="Gellesch M."/>
            <person name="Goldberg J."/>
            <person name="Griggs A."/>
            <person name="Gujja S."/>
            <person name="Heilman E."/>
            <person name="Heiman D."/>
            <person name="Hepburn T."/>
            <person name="Howarth C."/>
            <person name="Jen D."/>
            <person name="Larson L."/>
            <person name="Mehta T."/>
            <person name="Park D."/>
            <person name="Pearson M."/>
            <person name="Roberts A."/>
            <person name="Saif S."/>
            <person name="Shenoy N."/>
            <person name="Sisk P."/>
            <person name="Stolte C."/>
            <person name="Sykes S."/>
            <person name="Thomson T."/>
            <person name="Walk T."/>
            <person name="White J."/>
            <person name="Yandava C."/>
            <person name="Burger G."/>
            <person name="Gray M.W."/>
            <person name="Holland P.W.H."/>
            <person name="King N."/>
            <person name="Lang F.B.F."/>
            <person name="Roger A.J."/>
            <person name="Ruiz-Trillo I."/>
            <person name="Lander E."/>
            <person name="Nusbaum C."/>
        </authorList>
    </citation>
    <scope>NUCLEOTIDE SEQUENCE [LARGE SCALE GENOMIC DNA]</scope>
    <source>
        <strain evidence="11 12">ATCC 50062</strain>
    </source>
</reference>
<feature type="region of interest" description="Disordered" evidence="7">
    <location>
        <begin position="285"/>
        <end position="304"/>
    </location>
</feature>
<keyword evidence="2 8" id="KW-0812">Transmembrane</keyword>
<evidence type="ECO:0000256" key="7">
    <source>
        <dbReference type="SAM" id="MobiDB-lite"/>
    </source>
</evidence>
<evidence type="ECO:0000259" key="10">
    <source>
        <dbReference type="Pfam" id="PF25767"/>
    </source>
</evidence>
<keyword evidence="6" id="KW-0479">Metal-binding</keyword>
<evidence type="ECO:0000256" key="2">
    <source>
        <dbReference type="ARBA" id="ARBA00022692"/>
    </source>
</evidence>
<gene>
    <name evidence="11" type="ORF">AMSG_03156</name>
</gene>
<feature type="binding site" evidence="6">
    <location>
        <position position="1233"/>
    </location>
    <ligand>
        <name>Zn(2+)</name>
        <dbReference type="ChEBI" id="CHEBI:29105"/>
    </ligand>
</feature>
<feature type="transmembrane region" description="Helical" evidence="8">
    <location>
        <begin position="1249"/>
        <end position="1270"/>
    </location>
</feature>
<feature type="compositionally biased region" description="Low complexity" evidence="7">
    <location>
        <begin position="1103"/>
        <end position="1116"/>
    </location>
</feature>
<dbReference type="InterPro" id="IPR004254">
    <property type="entry name" value="AdipoR/HlyIII-related"/>
</dbReference>
<dbReference type="OMA" id="CKALIFE"/>
<feature type="transmembrane region" description="Helical" evidence="8">
    <location>
        <begin position="1308"/>
        <end position="1329"/>
    </location>
</feature>
<dbReference type="RefSeq" id="XP_013760481.1">
    <property type="nucleotide sequence ID" value="XM_013905027.1"/>
</dbReference>
<dbReference type="GeneID" id="25562780"/>
<evidence type="ECO:0000256" key="5">
    <source>
        <dbReference type="ARBA" id="ARBA00023186"/>
    </source>
</evidence>
<keyword evidence="6" id="KW-0862">Zinc</keyword>
<dbReference type="GO" id="GO:0005096">
    <property type="term" value="F:GTPase activator activity"/>
    <property type="evidence" value="ECO:0007669"/>
    <property type="project" value="InterPro"/>
</dbReference>
<keyword evidence="4 8" id="KW-0472">Membrane</keyword>
<dbReference type="InterPro" id="IPR011989">
    <property type="entry name" value="ARM-like"/>
</dbReference>
<evidence type="ECO:0000256" key="8">
    <source>
        <dbReference type="SAM" id="Phobius"/>
    </source>
</evidence>
<dbReference type="STRING" id="461836.A0A0L0D331"/>
<proteinExistence type="predicted"/>
<feature type="transmembrane region" description="Helical" evidence="8">
    <location>
        <begin position="1215"/>
        <end position="1237"/>
    </location>
</feature>
<dbReference type="GO" id="GO:0007021">
    <property type="term" value="P:tubulin complex assembly"/>
    <property type="evidence" value="ECO:0007669"/>
    <property type="project" value="InterPro"/>
</dbReference>
<dbReference type="InterPro" id="IPR022577">
    <property type="entry name" value="TBCD_C"/>
</dbReference>
<dbReference type="GO" id="GO:0000226">
    <property type="term" value="P:microtubule cytoskeleton organization"/>
    <property type="evidence" value="ECO:0007669"/>
    <property type="project" value="TreeGrafter"/>
</dbReference>
<dbReference type="EMBL" id="GL349443">
    <property type="protein sequence ID" value="KNC46719.1"/>
    <property type="molecule type" value="Genomic_DNA"/>
</dbReference>
<evidence type="ECO:0000313" key="11">
    <source>
        <dbReference type="EMBL" id="KNC46719.1"/>
    </source>
</evidence>
<dbReference type="InterPro" id="IPR033162">
    <property type="entry name" value="TBCD"/>
</dbReference>
<feature type="transmembrane region" description="Helical" evidence="8">
    <location>
        <begin position="1180"/>
        <end position="1199"/>
    </location>
</feature>
<accession>A0A0L0D331</accession>
<dbReference type="PANTHER" id="PTHR12658">
    <property type="entry name" value="BETA-TUBULIN COFACTOR D"/>
    <property type="match status" value="1"/>
</dbReference>
<comment type="subcellular location">
    <subcellularLocation>
        <location evidence="1">Membrane</location>
        <topology evidence="1">Multi-pass membrane protein</topology>
    </subcellularLocation>
</comment>
<dbReference type="Pfam" id="PF12612">
    <property type="entry name" value="TFCD_C"/>
    <property type="match status" value="1"/>
</dbReference>
<evidence type="ECO:0000256" key="1">
    <source>
        <dbReference type="ARBA" id="ARBA00004141"/>
    </source>
</evidence>
<evidence type="ECO:0000256" key="3">
    <source>
        <dbReference type="ARBA" id="ARBA00022989"/>
    </source>
</evidence>
<dbReference type="GO" id="GO:0007023">
    <property type="term" value="P:post-chaperonin tubulin folding pathway"/>
    <property type="evidence" value="ECO:0007669"/>
    <property type="project" value="InterPro"/>
</dbReference>
<feature type="domain" description="Tubulin-folding cofactor D C-terminal" evidence="9">
    <location>
        <begin position="826"/>
        <end position="994"/>
    </location>
</feature>
<feature type="transmembrane region" description="Helical" evidence="8">
    <location>
        <begin position="1282"/>
        <end position="1301"/>
    </location>
</feature>
<name>A0A0L0D331_THETB</name>
<protein>
    <submittedName>
        <fullName evidence="11">Tubulin-specific chaperone D</fullName>
    </submittedName>
</protein>
<dbReference type="GO" id="GO:0046872">
    <property type="term" value="F:metal ion binding"/>
    <property type="evidence" value="ECO:0007669"/>
    <property type="project" value="UniProtKB-KW"/>
</dbReference>
<feature type="binding site" evidence="6">
    <location>
        <position position="1382"/>
    </location>
    <ligand>
        <name>Zn(2+)</name>
        <dbReference type="ChEBI" id="CHEBI:29105"/>
    </ligand>
</feature>
<dbReference type="InterPro" id="IPR016024">
    <property type="entry name" value="ARM-type_fold"/>
</dbReference>
<keyword evidence="12" id="KW-1185">Reference proteome</keyword>
<feature type="binding site" evidence="6">
    <location>
        <position position="1378"/>
    </location>
    <ligand>
        <name>Zn(2+)</name>
        <dbReference type="ChEBI" id="CHEBI:29105"/>
    </ligand>
</feature>
<dbReference type="Pfam" id="PF25767">
    <property type="entry name" value="ARM_TBCD_2nd"/>
    <property type="match status" value="1"/>
</dbReference>
<organism evidence="11 12">
    <name type="scientific">Thecamonas trahens ATCC 50062</name>
    <dbReference type="NCBI Taxonomy" id="461836"/>
    <lineage>
        <taxon>Eukaryota</taxon>
        <taxon>Apusozoa</taxon>
        <taxon>Apusomonadida</taxon>
        <taxon>Apusomonadidae</taxon>
        <taxon>Thecamonas</taxon>
    </lineage>
</organism>
<sequence>MQNKELDKYLEQPQLLDPHLGSLLPPLFVSLEEALAGAGRNDGAALADAEHVQAALFIIYCFAKVRGVATVARFFPHAPKDVEPVLALLHGLDPTDPDRWAARYVCLLWASIVIMVPFGLESIDSHGSLVDDLLALAKTYLADASRASEAAALLVAAMLARRDLVTNYLAAFVGWAMSKLQSADGHGQSVPGVLLALIETFKRGARADLLPLVGQVLPLALSIASSASSMLVRDRSVRLVERLGLTYLKPTVPAWRYQRGGRAAVAAALAGKAARAESPSAAAAAGDIGTNSYSDSEYESDDDDEVDENIDPIVHVLLQGLSARENNVRWSAAAGLGRICERLPSEFAAEVVDNIVGLLSPVQPETAWHGACLALAELARRGLLLPGHLSVVVKRVLEALAYDVMIGTRAVGANIRDAACYVCWAFARAYDAAVLQPVSLSLAQGLVVTALTDREVNCRRAGAAALQELVGRLGGRAIPHGIEIITTLSRFVASYAEYAEAVFVTLMSKTSHWDAGIRSLAAKALASIFDLVSEQILTTAVPQWLEAARARAVSIRHGALLALGHVLHAAAVDGLDGACDVSALVALIPEYDAARKFKGVAGVLTRKGMLELVSLVSSAGLALSDDDRAIVLEFVLASFRAPEAVEDAKAALSAFGQVHLMAEDGELSLARVAERVARSARTNPEPIASAFVGALGALPYASSDARGGANSPLWAPLGVLLDLMQSGAPPARREATKSLVTLVVTTELVAAALSGDEVAIEYGRQTVSALVGALDDYTRTEDGDVGSWVRMEAMRGVAAVAEAVAAGASHGAAFPNSAWNEAVAGRAVARIARQALEKIDRVRELATATLFRIVAMDVPCMVWADEFASGVALAGEDASFGVLVPLLLGEPTLCREAMSGLVVSVGDLAQSVAHEASRALLGMARGSDSAAQRVVELLLATLRGHSGDSRVVVPTLKTLDALFAAGVMETQASAAGELLGAVQTELRGSRDVHKLMAGAKVLGSMLMYGRQVAVGALKVLLSFLAHPYAKLRKHTADELYLALNTYEDHMPDDEDEADDLLDLLSDFAWDGDRSAAAAARDPLFEGLGVPKPAPRKVTGGGKAKASSGQAGAAGASAGAAPTGGYADLGKPSQQRRLARFEEVPTWMQDNKYIRSGYRVDYSLAECTWSMVERHNEVANIWSHLVGVPVFVALVVWVLSGRAELASEAWLEQAPFLVFVCGCGAAYTASVVFHTFLCHSHAALIMCSRLDYSGIVLIIMTSIMPGVYYGYHCSPGLQQLYTLSNLVLGSVTVVALQFSILYTKPWRRFRTLLFAAFASSGVVPAVHALFELPMVPHVSVSLLWLVVMYGLLGLGAVVYFYRIPERWWPGRFDLLGASHNWWHVFSLSSSFVHAYNVYHMYLARTTLPCEEARALPSMAQVAWSKMMG</sequence>
<dbReference type="Gene3D" id="1.25.10.10">
    <property type="entry name" value="Leucine-rich Repeat Variant"/>
    <property type="match status" value="2"/>
</dbReference>
<evidence type="ECO:0000256" key="6">
    <source>
        <dbReference type="PIRSR" id="PIRSR604254-1"/>
    </source>
</evidence>
<keyword evidence="3 8" id="KW-1133">Transmembrane helix</keyword>